<comment type="caution">
    <text evidence="3">The sequence shown here is derived from an EMBL/GenBank/DDBJ whole genome shotgun (WGS) entry which is preliminary data.</text>
</comment>
<dbReference type="AlphaFoldDB" id="A0A845U4R5"/>
<evidence type="ECO:0000256" key="2">
    <source>
        <dbReference type="SAM" id="SignalP"/>
    </source>
</evidence>
<feature type="compositionally biased region" description="Basic residues" evidence="1">
    <location>
        <begin position="145"/>
        <end position="157"/>
    </location>
</feature>
<keyword evidence="2" id="KW-0732">Signal</keyword>
<sequence length="157" mass="17610">MHLTVLRRLPLSFGCLLLLAACAETPHAAVPHQPAIQVSKHGRYSVTYPVPLSQVATTTQKALRQLGTRYQVVTLRTPSEMVIRGLTTQHEVIQVTMIALHPRATSVSFHSGYWGNHSLSLRFLGILDRMMPMRGGPHQPQSHSHDRRSHHVLVQHQ</sequence>
<protein>
    <submittedName>
        <fullName evidence="3">DUF3568 family protein</fullName>
    </submittedName>
</protein>
<feature type="chain" id="PRO_5032579182" evidence="2">
    <location>
        <begin position="29"/>
        <end position="157"/>
    </location>
</feature>
<name>A0A845U4R5_9PROT</name>
<organism evidence="3">
    <name type="scientific">Acidithiobacillus ferrianus</name>
    <dbReference type="NCBI Taxonomy" id="2678518"/>
    <lineage>
        <taxon>Bacteria</taxon>
        <taxon>Pseudomonadati</taxon>
        <taxon>Pseudomonadota</taxon>
        <taxon>Acidithiobacillia</taxon>
        <taxon>Acidithiobacillales</taxon>
        <taxon>Acidithiobacillaceae</taxon>
        <taxon>Acidithiobacillus</taxon>
    </lineage>
</organism>
<proteinExistence type="predicted"/>
<evidence type="ECO:0000256" key="1">
    <source>
        <dbReference type="SAM" id="MobiDB-lite"/>
    </source>
</evidence>
<accession>A0A845U4R5</accession>
<feature type="signal peptide" evidence="2">
    <location>
        <begin position="1"/>
        <end position="28"/>
    </location>
</feature>
<gene>
    <name evidence="3" type="ORF">GL267_04260</name>
</gene>
<feature type="region of interest" description="Disordered" evidence="1">
    <location>
        <begin position="132"/>
        <end position="157"/>
    </location>
</feature>
<reference evidence="3" key="1">
    <citation type="submission" date="2019-11" db="EMBL/GenBank/DDBJ databases">
        <title>Acidithiobacillus ferrianus sp. nov.: a facultatively anaerobic and extremely acidophilic chemolithoautotroph.</title>
        <authorList>
            <person name="Norris P.R."/>
            <person name="Falagan C."/>
            <person name="Moya-Beltran A."/>
            <person name="Castro M."/>
            <person name="Quatrini R."/>
            <person name="Johnson D.B."/>
        </authorList>
    </citation>
    <scope>NUCLEOTIDE SEQUENCE [LARGE SCALE GENOMIC DNA]</scope>
    <source>
        <strain evidence="3">MG</strain>
    </source>
</reference>
<dbReference type="EMBL" id="WNJL01000022">
    <property type="protein sequence ID" value="NDU41883.1"/>
    <property type="molecule type" value="Genomic_DNA"/>
</dbReference>
<evidence type="ECO:0000313" key="3">
    <source>
        <dbReference type="EMBL" id="NDU41883.1"/>
    </source>
</evidence>
<dbReference type="PROSITE" id="PS51257">
    <property type="entry name" value="PROKAR_LIPOPROTEIN"/>
    <property type="match status" value="1"/>
</dbReference>